<keyword evidence="2" id="KW-1185">Reference proteome</keyword>
<gene>
    <name evidence="1" type="ORF">BDV96DRAFT_571269</name>
</gene>
<reference evidence="1" key="1">
    <citation type="journal article" date="2020" name="Stud. Mycol.">
        <title>101 Dothideomycetes genomes: a test case for predicting lifestyles and emergence of pathogens.</title>
        <authorList>
            <person name="Haridas S."/>
            <person name="Albert R."/>
            <person name="Binder M."/>
            <person name="Bloem J."/>
            <person name="Labutti K."/>
            <person name="Salamov A."/>
            <person name="Andreopoulos B."/>
            <person name="Baker S."/>
            <person name="Barry K."/>
            <person name="Bills G."/>
            <person name="Bluhm B."/>
            <person name="Cannon C."/>
            <person name="Castanera R."/>
            <person name="Culley D."/>
            <person name="Daum C."/>
            <person name="Ezra D."/>
            <person name="Gonzalez J."/>
            <person name="Henrissat B."/>
            <person name="Kuo A."/>
            <person name="Liang C."/>
            <person name="Lipzen A."/>
            <person name="Lutzoni F."/>
            <person name="Magnuson J."/>
            <person name="Mondo S."/>
            <person name="Nolan M."/>
            <person name="Ohm R."/>
            <person name="Pangilinan J."/>
            <person name="Park H.-J."/>
            <person name="Ramirez L."/>
            <person name="Alfaro M."/>
            <person name="Sun H."/>
            <person name="Tritt A."/>
            <person name="Yoshinaga Y."/>
            <person name="Zwiers L.-H."/>
            <person name="Turgeon B."/>
            <person name="Goodwin S."/>
            <person name="Spatafora J."/>
            <person name="Crous P."/>
            <person name="Grigoriev I."/>
        </authorList>
    </citation>
    <scope>NUCLEOTIDE SEQUENCE</scope>
    <source>
        <strain evidence="1">CBS 627.86</strain>
    </source>
</reference>
<proteinExistence type="predicted"/>
<dbReference type="AlphaFoldDB" id="A0A6A5ZFL6"/>
<evidence type="ECO:0000313" key="1">
    <source>
        <dbReference type="EMBL" id="KAF2118015.1"/>
    </source>
</evidence>
<dbReference type="OrthoDB" id="3942368at2759"/>
<evidence type="ECO:0000313" key="2">
    <source>
        <dbReference type="Proteomes" id="UP000799770"/>
    </source>
</evidence>
<sequence>MSTFVINSISTEHHLRVTDTSGRAAFPGKVDIWTALSPHTATWYPDGKGSKVPIIYPMILEPSESWDIPMSLIGLFIFPSTWSGRFVVQGRLQGEDDVVFESDPEIIPPPTNPPIPVPIAVLKMHMKAPAKDVAPCIPFGWVGDFEWSITNVENDKNTAKCIIPTRLELYWSLHQASSGPLLVRSEVLETRVDFASSYPVELLRLFWPQPTEFEGVPNLDDYDTAAAWYAQRAVRVIWSLEIRPKFDSALGASSYGMTCLGGYFDLKRWLDSDVQNASCNSFDLAGVLQLACAVYLNRDGMEPLRSRWVLQEPYGLVPPGSLYGWDEPQDCNNPYFLLKGSKPLIDPTKDPLELDVGRAPFTRRAWVEAYLQMGSDRRVIDVTHCPKGTPEYGSKSREDYSTSHIDSFWKAPEKGRSAMFGNLQNNSAPFPSGSCYTEPDYRLSIRDNKAIDRIGVRSVNSVGTLPRLLEDLRYPLGVRTAVEKTLTKGRNASPPALSNCNASFDAETVCAQLSGIAHAKLVRTSTMLGKDRTRRTIECLLDAPAISLRIDIGVHTSLEAAINTMVYHLAGFETNIDEIGERTNQPLGSISVRTPLSVFWANGNVFVNLRISSSNSITSEEATVLDSIAKALDEYLESSKVSNSNQLRPAIALRQDTPVPTTVKVGDSFTVQIEDTADVASESFGMTDIPDAIVAGGVMAESGNFDFLAAVPRVAVVSLVCAHKTTLYPATASYIVEVVPDEDLLR</sequence>
<accession>A0A6A5ZFL6</accession>
<dbReference type="Proteomes" id="UP000799770">
    <property type="component" value="Unassembled WGS sequence"/>
</dbReference>
<name>A0A6A5ZFL6_9PLEO</name>
<protein>
    <submittedName>
        <fullName evidence="1">Uncharacterized protein</fullName>
    </submittedName>
</protein>
<organism evidence="1 2">
    <name type="scientific">Lophiotrema nucula</name>
    <dbReference type="NCBI Taxonomy" id="690887"/>
    <lineage>
        <taxon>Eukaryota</taxon>
        <taxon>Fungi</taxon>
        <taxon>Dikarya</taxon>
        <taxon>Ascomycota</taxon>
        <taxon>Pezizomycotina</taxon>
        <taxon>Dothideomycetes</taxon>
        <taxon>Pleosporomycetidae</taxon>
        <taxon>Pleosporales</taxon>
        <taxon>Lophiotremataceae</taxon>
        <taxon>Lophiotrema</taxon>
    </lineage>
</organism>
<dbReference type="EMBL" id="ML977318">
    <property type="protein sequence ID" value="KAF2118015.1"/>
    <property type="molecule type" value="Genomic_DNA"/>
</dbReference>